<organism evidence="1 2">
    <name type="scientific">Schinkia azotoformans MEV2011</name>
    <dbReference type="NCBI Taxonomy" id="1348973"/>
    <lineage>
        <taxon>Bacteria</taxon>
        <taxon>Bacillati</taxon>
        <taxon>Bacillota</taxon>
        <taxon>Bacilli</taxon>
        <taxon>Bacillales</taxon>
        <taxon>Bacillaceae</taxon>
        <taxon>Calidifontibacillus/Schinkia group</taxon>
        <taxon>Schinkia</taxon>
    </lineage>
</organism>
<dbReference type="PATRIC" id="fig|1348973.3.peg.2375"/>
<evidence type="ECO:0000313" key="1">
    <source>
        <dbReference type="EMBL" id="KEF38413.1"/>
    </source>
</evidence>
<dbReference type="EMBL" id="JJRY01000008">
    <property type="protein sequence ID" value="KEF38413.1"/>
    <property type="molecule type" value="Genomic_DNA"/>
</dbReference>
<dbReference type="AlphaFoldDB" id="A0A072NNA0"/>
<protein>
    <submittedName>
        <fullName evidence="1">Uncharacterized protein</fullName>
    </submittedName>
</protein>
<reference evidence="1 2" key="1">
    <citation type="submission" date="2014-04" db="EMBL/GenBank/DDBJ databases">
        <title>Draft genome sequence of Bacillus azotoformans MEV2011, a (co-) denitrifying strain unable to grow in the presence of oxygen.</title>
        <authorList>
            <person name="Nielsen M."/>
            <person name="Schreiber L."/>
            <person name="Finster K."/>
            <person name="Schramm A."/>
        </authorList>
    </citation>
    <scope>NUCLEOTIDE SEQUENCE [LARGE SCALE GENOMIC DNA]</scope>
    <source>
        <strain evidence="1 2">MEV2011</strain>
    </source>
</reference>
<dbReference type="Proteomes" id="UP000027936">
    <property type="component" value="Unassembled WGS sequence"/>
</dbReference>
<dbReference type="RefSeq" id="WP_161773184.1">
    <property type="nucleotide sequence ID" value="NZ_JJRY01000008.1"/>
</dbReference>
<proteinExistence type="predicted"/>
<name>A0A072NNA0_SCHAZ</name>
<sequence>MVEPEYEKTYKKELAEKLDSEILDRLYYRDGKLWVISKGERFIRASSKG</sequence>
<comment type="caution">
    <text evidence="1">The sequence shown here is derived from an EMBL/GenBank/DDBJ whole genome shotgun (WGS) entry which is preliminary data.</text>
</comment>
<evidence type="ECO:0000313" key="2">
    <source>
        <dbReference type="Proteomes" id="UP000027936"/>
    </source>
</evidence>
<gene>
    <name evidence="1" type="ORF">M670_02457</name>
</gene>
<accession>A0A072NNA0</accession>